<organism evidence="2 3">
    <name type="scientific">Rhodosorus marinus</name>
    <dbReference type="NCBI Taxonomy" id="101924"/>
    <lineage>
        <taxon>Eukaryota</taxon>
        <taxon>Rhodophyta</taxon>
        <taxon>Stylonematophyceae</taxon>
        <taxon>Stylonematales</taxon>
        <taxon>Stylonemataceae</taxon>
        <taxon>Rhodosorus</taxon>
    </lineage>
</organism>
<sequence length="307" mass="34727">MRTIPLLLLGLMALGCSFGGAEAQNLEDEICVPLDTFEDLLDGLMGGVSLEWTNIGAYNEKKKNWIKQKSWVSLGALGQYKASQPVIKHKIGSKVYYEHISKWRVKKGGFKAEIIKHKKYQWAVLVTVKYESNGDEIIVKCYDKKTKKPCKNEKYDSKGQLDKTTAFIYASVSTKKNSPNIKLKPYHVDIEMKSKFGKKLLKKFGRRKEGWIGKNKKPLKKARELVLDYVADGGALSTFLDFDVNNLISGYLVDQDEYDVSSLLGLTDIPFAGLIDQNVLEKLKITQVTKKEKVVCLKYKLPLSALF</sequence>
<dbReference type="PROSITE" id="PS51257">
    <property type="entry name" value="PROKAR_LIPOPROTEIN"/>
    <property type="match status" value="1"/>
</dbReference>
<evidence type="ECO:0000313" key="3">
    <source>
        <dbReference type="Proteomes" id="UP001157974"/>
    </source>
</evidence>
<comment type="caution">
    <text evidence="2">The sequence shown here is derived from an EMBL/GenBank/DDBJ whole genome shotgun (WGS) entry which is preliminary data.</text>
</comment>
<gene>
    <name evidence="2" type="ORF">NDN08_005932</name>
</gene>
<feature type="signal peptide" evidence="1">
    <location>
        <begin position="1"/>
        <end position="23"/>
    </location>
</feature>
<reference evidence="2 3" key="1">
    <citation type="journal article" date="2023" name="Nat. Commun.">
        <title>Origin of minicircular mitochondrial genomes in red algae.</title>
        <authorList>
            <person name="Lee Y."/>
            <person name="Cho C.H."/>
            <person name="Lee Y.M."/>
            <person name="Park S.I."/>
            <person name="Yang J.H."/>
            <person name="West J.A."/>
            <person name="Bhattacharya D."/>
            <person name="Yoon H.S."/>
        </authorList>
    </citation>
    <scope>NUCLEOTIDE SEQUENCE [LARGE SCALE GENOMIC DNA]</scope>
    <source>
        <strain evidence="2 3">CCMP1338</strain>
        <tissue evidence="2">Whole cell</tissue>
    </source>
</reference>
<proteinExistence type="predicted"/>
<dbReference type="AlphaFoldDB" id="A0AAV8UMW5"/>
<evidence type="ECO:0000313" key="2">
    <source>
        <dbReference type="EMBL" id="KAJ8902612.1"/>
    </source>
</evidence>
<protein>
    <submittedName>
        <fullName evidence="2">Uncharacterized protein</fullName>
    </submittedName>
</protein>
<dbReference type="Proteomes" id="UP001157974">
    <property type="component" value="Unassembled WGS sequence"/>
</dbReference>
<keyword evidence="3" id="KW-1185">Reference proteome</keyword>
<name>A0AAV8UMW5_9RHOD</name>
<keyword evidence="1" id="KW-0732">Signal</keyword>
<accession>A0AAV8UMW5</accession>
<evidence type="ECO:0000256" key="1">
    <source>
        <dbReference type="SAM" id="SignalP"/>
    </source>
</evidence>
<feature type="chain" id="PRO_5043541207" evidence="1">
    <location>
        <begin position="24"/>
        <end position="307"/>
    </location>
</feature>
<dbReference type="EMBL" id="JAMWBK010000008">
    <property type="protein sequence ID" value="KAJ8902612.1"/>
    <property type="molecule type" value="Genomic_DNA"/>
</dbReference>